<sequence length="52" mass="5825">MGNRQGCLLTDHTIVPEALKQVFLNTNSYMEFFIKALLRMPVAAMREGAPSL</sequence>
<evidence type="ECO:0000313" key="2">
    <source>
        <dbReference type="Proteomes" id="UP000828390"/>
    </source>
</evidence>
<reference evidence="1" key="1">
    <citation type="journal article" date="2019" name="bioRxiv">
        <title>The Genome of the Zebra Mussel, Dreissena polymorpha: A Resource for Invasive Species Research.</title>
        <authorList>
            <person name="McCartney M.A."/>
            <person name="Auch B."/>
            <person name="Kono T."/>
            <person name="Mallez S."/>
            <person name="Zhang Y."/>
            <person name="Obille A."/>
            <person name="Becker A."/>
            <person name="Abrahante J.E."/>
            <person name="Garbe J."/>
            <person name="Badalamenti J.P."/>
            <person name="Herman A."/>
            <person name="Mangelson H."/>
            <person name="Liachko I."/>
            <person name="Sullivan S."/>
            <person name="Sone E.D."/>
            <person name="Koren S."/>
            <person name="Silverstein K.A.T."/>
            <person name="Beckman K.B."/>
            <person name="Gohl D.M."/>
        </authorList>
    </citation>
    <scope>NUCLEOTIDE SEQUENCE</scope>
    <source>
        <strain evidence="1">Duluth1</strain>
        <tissue evidence="1">Whole animal</tissue>
    </source>
</reference>
<reference evidence="1" key="2">
    <citation type="submission" date="2020-11" db="EMBL/GenBank/DDBJ databases">
        <authorList>
            <person name="McCartney M.A."/>
            <person name="Auch B."/>
            <person name="Kono T."/>
            <person name="Mallez S."/>
            <person name="Becker A."/>
            <person name="Gohl D.M."/>
            <person name="Silverstein K.A.T."/>
            <person name="Koren S."/>
            <person name="Bechman K.B."/>
            <person name="Herman A."/>
            <person name="Abrahante J.E."/>
            <person name="Garbe J."/>
        </authorList>
    </citation>
    <scope>NUCLEOTIDE SEQUENCE</scope>
    <source>
        <strain evidence="1">Duluth1</strain>
        <tissue evidence="1">Whole animal</tissue>
    </source>
</reference>
<dbReference type="AlphaFoldDB" id="A0A9D4RH39"/>
<accession>A0A9D4RH39</accession>
<protein>
    <submittedName>
        <fullName evidence="1">Uncharacterized protein</fullName>
    </submittedName>
</protein>
<comment type="caution">
    <text evidence="1">The sequence shown here is derived from an EMBL/GenBank/DDBJ whole genome shotgun (WGS) entry which is preliminary data.</text>
</comment>
<dbReference type="Proteomes" id="UP000828390">
    <property type="component" value="Unassembled WGS sequence"/>
</dbReference>
<gene>
    <name evidence="1" type="ORF">DPMN_029404</name>
</gene>
<evidence type="ECO:0000313" key="1">
    <source>
        <dbReference type="EMBL" id="KAH3866342.1"/>
    </source>
</evidence>
<name>A0A9D4RH39_DREPO</name>
<dbReference type="EMBL" id="JAIWYP010000002">
    <property type="protein sequence ID" value="KAH3866342.1"/>
    <property type="molecule type" value="Genomic_DNA"/>
</dbReference>
<keyword evidence="2" id="KW-1185">Reference proteome</keyword>
<proteinExistence type="predicted"/>
<organism evidence="1 2">
    <name type="scientific">Dreissena polymorpha</name>
    <name type="common">Zebra mussel</name>
    <name type="synonym">Mytilus polymorpha</name>
    <dbReference type="NCBI Taxonomy" id="45954"/>
    <lineage>
        <taxon>Eukaryota</taxon>
        <taxon>Metazoa</taxon>
        <taxon>Spiralia</taxon>
        <taxon>Lophotrochozoa</taxon>
        <taxon>Mollusca</taxon>
        <taxon>Bivalvia</taxon>
        <taxon>Autobranchia</taxon>
        <taxon>Heteroconchia</taxon>
        <taxon>Euheterodonta</taxon>
        <taxon>Imparidentia</taxon>
        <taxon>Neoheterodontei</taxon>
        <taxon>Myida</taxon>
        <taxon>Dreissenoidea</taxon>
        <taxon>Dreissenidae</taxon>
        <taxon>Dreissena</taxon>
    </lineage>
</organism>